<evidence type="ECO:0000259" key="6">
    <source>
        <dbReference type="PROSITE" id="PS50977"/>
    </source>
</evidence>
<dbReference type="PANTHER" id="PTHR43479">
    <property type="entry name" value="ACREF/ENVCD OPERON REPRESSOR-RELATED"/>
    <property type="match status" value="1"/>
</dbReference>
<reference evidence="8" key="1">
    <citation type="submission" date="2018-12" db="EMBL/GenBank/DDBJ databases">
        <title>Bacillus chawlae sp. nov., Bacillus glennii sp. nov., and Bacillus saganii sp. nov. Isolated from the Vehicle Assembly Building at Kennedy Space Center where the Viking Spacecraft were Assembled.</title>
        <authorList>
            <person name="Seuylemezian A."/>
            <person name="Vaishampayan P."/>
        </authorList>
    </citation>
    <scope>NUCLEOTIDE SEQUENCE [LARGE SCALE GENOMIC DNA]</scope>
    <source>
        <strain evidence="8">DSM 13966</strain>
    </source>
</reference>
<dbReference type="PRINTS" id="PR00455">
    <property type="entry name" value="HTHTETR"/>
</dbReference>
<dbReference type="AlphaFoldDB" id="A0A3R9EZA0"/>
<dbReference type="InterPro" id="IPR050624">
    <property type="entry name" value="HTH-type_Tx_Regulator"/>
</dbReference>
<feature type="DNA-binding region" description="H-T-H motif" evidence="5">
    <location>
        <begin position="29"/>
        <end position="48"/>
    </location>
</feature>
<dbReference type="OrthoDB" id="9812993at2"/>
<sequence>MVMKMNDRKQNVIDKAHQLFIEQGFQSTSIQDILEYSGISKGTFYNYFSSKNELLMDIFRRAFRKMEQDRNAMLIGADPSDPEVFINQIEFQMTSNRENKIIPLFEEVYFSSDQELKQFIGIGQFKTLRWFTERLADLTDTSSHPFLLDAAIMLNGILLQSIRFYQKANGDSASIRPVVSYSVKRILNMLENLPVSGEQLLPPEILNDWLPTSNTEDLDWRKKSTR</sequence>
<organism evidence="7 8">
    <name type="scientific">Mesobacillus subterraneus</name>
    <dbReference type="NCBI Taxonomy" id="285983"/>
    <lineage>
        <taxon>Bacteria</taxon>
        <taxon>Bacillati</taxon>
        <taxon>Bacillota</taxon>
        <taxon>Bacilli</taxon>
        <taxon>Bacillales</taxon>
        <taxon>Bacillaceae</taxon>
        <taxon>Mesobacillus</taxon>
    </lineage>
</organism>
<evidence type="ECO:0000256" key="5">
    <source>
        <dbReference type="PROSITE-ProRule" id="PRU00335"/>
    </source>
</evidence>
<evidence type="ECO:0000256" key="1">
    <source>
        <dbReference type="ARBA" id="ARBA00022491"/>
    </source>
</evidence>
<evidence type="ECO:0000313" key="7">
    <source>
        <dbReference type="EMBL" id="RSD25578.1"/>
    </source>
</evidence>
<keyword evidence="4" id="KW-0804">Transcription</keyword>
<dbReference type="PANTHER" id="PTHR43479:SF22">
    <property type="entry name" value="TRANSCRIPTIONAL REGULATOR, TETR FAMILY"/>
    <property type="match status" value="1"/>
</dbReference>
<dbReference type="PROSITE" id="PS01081">
    <property type="entry name" value="HTH_TETR_1"/>
    <property type="match status" value="1"/>
</dbReference>
<name>A0A3R9EZA0_9BACI</name>
<feature type="domain" description="HTH tetR-type" evidence="6">
    <location>
        <begin position="6"/>
        <end position="66"/>
    </location>
</feature>
<comment type="caution">
    <text evidence="7">The sequence shown here is derived from an EMBL/GenBank/DDBJ whole genome shotgun (WGS) entry which is preliminary data.</text>
</comment>
<dbReference type="InterPro" id="IPR009057">
    <property type="entry name" value="Homeodomain-like_sf"/>
</dbReference>
<dbReference type="FunFam" id="1.10.10.60:FF:000141">
    <property type="entry name" value="TetR family transcriptional regulator"/>
    <property type="match status" value="1"/>
</dbReference>
<gene>
    <name evidence="7" type="ORF">EJA10_17430</name>
</gene>
<dbReference type="PROSITE" id="PS50977">
    <property type="entry name" value="HTH_TETR_2"/>
    <property type="match status" value="1"/>
</dbReference>
<dbReference type="SUPFAM" id="SSF46689">
    <property type="entry name" value="Homeodomain-like"/>
    <property type="match status" value="1"/>
</dbReference>
<dbReference type="EMBL" id="RSFW01000019">
    <property type="protein sequence ID" value="RSD25578.1"/>
    <property type="molecule type" value="Genomic_DNA"/>
</dbReference>
<evidence type="ECO:0000313" key="8">
    <source>
        <dbReference type="Proteomes" id="UP000279911"/>
    </source>
</evidence>
<evidence type="ECO:0000256" key="2">
    <source>
        <dbReference type="ARBA" id="ARBA00023015"/>
    </source>
</evidence>
<evidence type="ECO:0000256" key="4">
    <source>
        <dbReference type="ARBA" id="ARBA00023163"/>
    </source>
</evidence>
<dbReference type="GO" id="GO:0045892">
    <property type="term" value="P:negative regulation of DNA-templated transcription"/>
    <property type="evidence" value="ECO:0007669"/>
    <property type="project" value="UniProtKB-ARBA"/>
</dbReference>
<dbReference type="InterPro" id="IPR001647">
    <property type="entry name" value="HTH_TetR"/>
</dbReference>
<dbReference type="Gene3D" id="1.10.357.10">
    <property type="entry name" value="Tetracycline Repressor, domain 2"/>
    <property type="match status" value="1"/>
</dbReference>
<protein>
    <submittedName>
        <fullName evidence="7">TetR/AcrR family transcriptional regulator</fullName>
    </submittedName>
</protein>
<keyword evidence="1" id="KW-0678">Repressor</keyword>
<dbReference type="Proteomes" id="UP000279911">
    <property type="component" value="Unassembled WGS sequence"/>
</dbReference>
<proteinExistence type="predicted"/>
<dbReference type="GO" id="GO:0003677">
    <property type="term" value="F:DNA binding"/>
    <property type="evidence" value="ECO:0007669"/>
    <property type="project" value="UniProtKB-UniRule"/>
</dbReference>
<keyword evidence="2" id="KW-0805">Transcription regulation</keyword>
<dbReference type="InterPro" id="IPR023772">
    <property type="entry name" value="DNA-bd_HTH_TetR-type_CS"/>
</dbReference>
<dbReference type="Pfam" id="PF00440">
    <property type="entry name" value="TetR_N"/>
    <property type="match status" value="1"/>
</dbReference>
<evidence type="ECO:0000256" key="3">
    <source>
        <dbReference type="ARBA" id="ARBA00023125"/>
    </source>
</evidence>
<accession>A0A3R9EZA0</accession>
<keyword evidence="3 5" id="KW-0238">DNA-binding</keyword>